<feature type="signal peptide" evidence="2">
    <location>
        <begin position="1"/>
        <end position="28"/>
    </location>
</feature>
<keyword evidence="2" id="KW-0812">Transmembrane</keyword>
<sequence length="477" mass="51471">MKKRASFPVASVFCAALLAGALSGCTMAPSYTRPDAPVTAGWPSGEAYKAETAKADQKPLAEVPWREFFVEPRLQKVIELALANNRDLRVAALTIEKTRAQYRIQRADLLPTINGTAGATIQRTPADLSSTGRARVSEQYNVGLGVSNYELDLFGRVQSLKDQALEQYLATEQARNSVQISLVAEVANAWLTLAADRERLKITRDTLASQQEYYQLIKHRYDAGITSALDLYQAQTAVDAARVDIARYTTLVAQDENALGLLVGRPVAADLLPTELGSLTAVQELSVGLPSEVLLKRPDILAAEHRLKGANANIGAARAAFFPRIGLSAGFGTASAKLTDLFQPGSVAWNFVPQISVPLFDTGRNIAGLDVSKADRDIAVAQYEKAIQTAFREVADTLAQRGTINDQLAAQQSLTDATAESHRLSQARYDRGVDSYLTVIVAQRALYAAQQNLITVRLARLANQATAYKVLGGGAAK</sequence>
<dbReference type="PANTHER" id="PTHR30203">
    <property type="entry name" value="OUTER MEMBRANE CATION EFFLUX PROTEIN"/>
    <property type="match status" value="1"/>
</dbReference>
<keyword evidence="2 3" id="KW-0449">Lipoprotein</keyword>
<accession>B3E234</accession>
<organism evidence="3 4">
    <name type="scientific">Trichlorobacter lovleyi (strain ATCC BAA-1151 / DSM 17278 / SZ)</name>
    <name type="common">Geobacter lovleyi</name>
    <dbReference type="NCBI Taxonomy" id="398767"/>
    <lineage>
        <taxon>Bacteria</taxon>
        <taxon>Pseudomonadati</taxon>
        <taxon>Thermodesulfobacteriota</taxon>
        <taxon>Desulfuromonadia</taxon>
        <taxon>Geobacterales</taxon>
        <taxon>Geobacteraceae</taxon>
        <taxon>Trichlorobacter</taxon>
    </lineage>
</organism>
<dbReference type="EMBL" id="CP001089">
    <property type="protein sequence ID" value="ACD97137.1"/>
    <property type="molecule type" value="Genomic_DNA"/>
</dbReference>
<dbReference type="Pfam" id="PF02321">
    <property type="entry name" value="OEP"/>
    <property type="match status" value="2"/>
</dbReference>
<dbReference type="InterPro" id="IPR003423">
    <property type="entry name" value="OMP_efflux"/>
</dbReference>
<keyword evidence="4" id="KW-1185">Reference proteome</keyword>
<feature type="chain" id="PRO_5001436971" evidence="2">
    <location>
        <begin position="29"/>
        <end position="477"/>
    </location>
</feature>
<dbReference type="GO" id="GO:0015562">
    <property type="term" value="F:efflux transmembrane transporter activity"/>
    <property type="evidence" value="ECO:0007669"/>
    <property type="project" value="InterPro"/>
</dbReference>
<dbReference type="Proteomes" id="UP000002420">
    <property type="component" value="Chromosome"/>
</dbReference>
<dbReference type="NCBIfam" id="TIGR01845">
    <property type="entry name" value="outer_NodT"/>
    <property type="match status" value="1"/>
</dbReference>
<evidence type="ECO:0000256" key="1">
    <source>
        <dbReference type="ARBA" id="ARBA00007613"/>
    </source>
</evidence>
<dbReference type="AlphaFoldDB" id="B3E234"/>
<dbReference type="eggNOG" id="COG1538">
    <property type="taxonomic scope" value="Bacteria"/>
</dbReference>
<keyword evidence="2" id="KW-0564">Palmitate</keyword>
<keyword evidence="2" id="KW-0472">Membrane</keyword>
<comment type="similarity">
    <text evidence="1 2">Belongs to the outer membrane factor (OMF) (TC 1.B.17) family.</text>
</comment>
<dbReference type="GO" id="GO:0005886">
    <property type="term" value="C:plasma membrane"/>
    <property type="evidence" value="ECO:0007669"/>
    <property type="project" value="UniProtKB-SubCell"/>
</dbReference>
<dbReference type="PANTHER" id="PTHR30203:SF32">
    <property type="entry name" value="CATION EFFLUX SYSTEM PROTEIN CUSC"/>
    <property type="match status" value="1"/>
</dbReference>
<dbReference type="KEGG" id="glo:Glov_3433"/>
<dbReference type="Gene3D" id="2.20.200.10">
    <property type="entry name" value="Outer membrane efflux proteins (OEP)"/>
    <property type="match status" value="1"/>
</dbReference>
<dbReference type="PROSITE" id="PS51257">
    <property type="entry name" value="PROKAR_LIPOPROTEIN"/>
    <property type="match status" value="1"/>
</dbReference>
<keyword evidence="2" id="KW-0732">Signal</keyword>
<evidence type="ECO:0000313" key="4">
    <source>
        <dbReference type="Proteomes" id="UP000002420"/>
    </source>
</evidence>
<dbReference type="STRING" id="398767.Glov_3433"/>
<dbReference type="RefSeq" id="WP_012471458.1">
    <property type="nucleotide sequence ID" value="NC_010814.1"/>
</dbReference>
<evidence type="ECO:0000256" key="2">
    <source>
        <dbReference type="RuleBase" id="RU362097"/>
    </source>
</evidence>
<dbReference type="HOGENOM" id="CLU_012817_13_3_7"/>
<protein>
    <submittedName>
        <fullName evidence="3">RND efflux system, outer membrane lipoprotein, NodT family</fullName>
    </submittedName>
</protein>
<dbReference type="OrthoDB" id="9783163at2"/>
<comment type="subcellular location">
    <subcellularLocation>
        <location evidence="2">Cell membrane</location>
        <topology evidence="2">Lipid-anchor</topology>
    </subcellularLocation>
</comment>
<keyword evidence="2" id="KW-1134">Transmembrane beta strand</keyword>
<dbReference type="SUPFAM" id="SSF56954">
    <property type="entry name" value="Outer membrane efflux proteins (OEP)"/>
    <property type="match status" value="1"/>
</dbReference>
<dbReference type="Gene3D" id="1.20.1600.10">
    <property type="entry name" value="Outer membrane efflux proteins (OEP)"/>
    <property type="match status" value="1"/>
</dbReference>
<name>B3E234_TRIL1</name>
<reference evidence="3 4" key="1">
    <citation type="submission" date="2008-05" db="EMBL/GenBank/DDBJ databases">
        <title>Complete sequence of chromosome of Geobacter lovleyi SZ.</title>
        <authorList>
            <consortium name="US DOE Joint Genome Institute"/>
            <person name="Lucas S."/>
            <person name="Copeland A."/>
            <person name="Lapidus A."/>
            <person name="Glavina del Rio T."/>
            <person name="Dalin E."/>
            <person name="Tice H."/>
            <person name="Bruce D."/>
            <person name="Goodwin L."/>
            <person name="Pitluck S."/>
            <person name="Chertkov O."/>
            <person name="Meincke L."/>
            <person name="Brettin T."/>
            <person name="Detter J.C."/>
            <person name="Han C."/>
            <person name="Tapia R."/>
            <person name="Kuske C.R."/>
            <person name="Schmutz J."/>
            <person name="Larimer F."/>
            <person name="Land M."/>
            <person name="Hauser L."/>
            <person name="Kyrpides N."/>
            <person name="Mikhailova N."/>
            <person name="Sung Y."/>
            <person name="Fletcher K.E."/>
            <person name="Ritalahti K.M."/>
            <person name="Loeffler F.E."/>
            <person name="Richardson P."/>
        </authorList>
    </citation>
    <scope>NUCLEOTIDE SEQUENCE [LARGE SCALE GENOMIC DNA]</scope>
    <source>
        <strain evidence="4">ATCC BAA-1151 / DSM 17278 / SZ</strain>
    </source>
</reference>
<gene>
    <name evidence="3" type="ordered locus">Glov_3433</name>
</gene>
<proteinExistence type="inferred from homology"/>
<dbReference type="InterPro" id="IPR010131">
    <property type="entry name" value="MdtP/NodT-like"/>
</dbReference>
<evidence type="ECO:0000313" key="3">
    <source>
        <dbReference type="EMBL" id="ACD97137.1"/>
    </source>
</evidence>